<dbReference type="SUPFAM" id="SSF55874">
    <property type="entry name" value="ATPase domain of HSP90 chaperone/DNA topoisomerase II/histidine kinase"/>
    <property type="match status" value="1"/>
</dbReference>
<dbReference type="Pfam" id="PF02518">
    <property type="entry name" value="HATPase_c"/>
    <property type="match status" value="1"/>
</dbReference>
<evidence type="ECO:0000313" key="10">
    <source>
        <dbReference type="EMBL" id="RAK64353.1"/>
    </source>
</evidence>
<dbReference type="PROSITE" id="PS50109">
    <property type="entry name" value="HIS_KIN"/>
    <property type="match status" value="1"/>
</dbReference>
<evidence type="ECO:0000313" key="11">
    <source>
        <dbReference type="Proteomes" id="UP000249524"/>
    </source>
</evidence>
<evidence type="ECO:0000259" key="9">
    <source>
        <dbReference type="PROSITE" id="PS50109"/>
    </source>
</evidence>
<keyword evidence="4" id="KW-0808">Transferase</keyword>
<keyword evidence="6" id="KW-0418">Kinase</keyword>
<evidence type="ECO:0000256" key="4">
    <source>
        <dbReference type="ARBA" id="ARBA00022679"/>
    </source>
</evidence>
<accession>A0A328BAY4</accession>
<proteinExistence type="predicted"/>
<dbReference type="InterPro" id="IPR011495">
    <property type="entry name" value="Sig_transdc_His_kin_sub2_dim/P"/>
</dbReference>
<name>A0A328BAY4_9CAUL</name>
<keyword evidence="3" id="KW-0597">Phosphoprotein</keyword>
<keyword evidence="7" id="KW-0067">ATP-binding</keyword>
<feature type="compositionally biased region" description="Basic and acidic residues" evidence="8">
    <location>
        <begin position="11"/>
        <end position="20"/>
    </location>
</feature>
<gene>
    <name evidence="10" type="ORF">DJ019_14375</name>
</gene>
<organism evidence="10 11">
    <name type="scientific">Phenylobacterium kunshanense</name>
    <dbReference type="NCBI Taxonomy" id="1445034"/>
    <lineage>
        <taxon>Bacteria</taxon>
        <taxon>Pseudomonadati</taxon>
        <taxon>Pseudomonadota</taxon>
        <taxon>Alphaproteobacteria</taxon>
        <taxon>Caulobacterales</taxon>
        <taxon>Caulobacteraceae</taxon>
        <taxon>Phenylobacterium</taxon>
    </lineage>
</organism>
<dbReference type="GO" id="GO:0005524">
    <property type="term" value="F:ATP binding"/>
    <property type="evidence" value="ECO:0007669"/>
    <property type="project" value="UniProtKB-KW"/>
</dbReference>
<dbReference type="RefSeq" id="WP_111276740.1">
    <property type="nucleotide sequence ID" value="NZ_QFYS01000006.1"/>
</dbReference>
<evidence type="ECO:0000256" key="8">
    <source>
        <dbReference type="SAM" id="MobiDB-lite"/>
    </source>
</evidence>
<evidence type="ECO:0000256" key="6">
    <source>
        <dbReference type="ARBA" id="ARBA00022777"/>
    </source>
</evidence>
<dbReference type="Gene3D" id="3.30.450.20">
    <property type="entry name" value="PAS domain"/>
    <property type="match status" value="1"/>
</dbReference>
<dbReference type="EC" id="2.7.13.3" evidence="2"/>
<dbReference type="InterPro" id="IPR003594">
    <property type="entry name" value="HATPase_dom"/>
</dbReference>
<feature type="region of interest" description="Disordered" evidence="8">
    <location>
        <begin position="1"/>
        <end position="20"/>
    </location>
</feature>
<comment type="caution">
    <text evidence="10">The sequence shown here is derived from an EMBL/GenBank/DDBJ whole genome shotgun (WGS) entry which is preliminary data.</text>
</comment>
<sequence>MASSTDNPEEALERQAARHRDVEHRVKNTLQLISSIVMLQGRRATDDGARRALRGVQQRVAAVSVAHRHVDWIDDSEKVQLAQLIREIVGDLAGSAGRDDVSIDLDLDAVTIAGRQAAPIALLVSEAVGNALRHAYPVGRSGRVRVALRRTTDGFDLSVSDDGVGMPPGAPPSGFGLTVAQLMAQQLRGKLTTDATQPGLRLSVSVPMDTETAAG</sequence>
<protein>
    <recommendedName>
        <fullName evidence="2">histidine kinase</fullName>
        <ecNumber evidence="2">2.7.13.3</ecNumber>
    </recommendedName>
</protein>
<evidence type="ECO:0000256" key="5">
    <source>
        <dbReference type="ARBA" id="ARBA00022741"/>
    </source>
</evidence>
<evidence type="ECO:0000256" key="1">
    <source>
        <dbReference type="ARBA" id="ARBA00000085"/>
    </source>
</evidence>
<feature type="domain" description="Histidine kinase" evidence="9">
    <location>
        <begin position="21"/>
        <end position="210"/>
    </location>
</feature>
<dbReference type="Gene3D" id="3.30.565.10">
    <property type="entry name" value="Histidine kinase-like ATPase, C-terminal domain"/>
    <property type="match status" value="1"/>
</dbReference>
<dbReference type="InterPro" id="IPR005467">
    <property type="entry name" value="His_kinase_dom"/>
</dbReference>
<evidence type="ECO:0000256" key="7">
    <source>
        <dbReference type="ARBA" id="ARBA00022840"/>
    </source>
</evidence>
<reference evidence="10 11" key="1">
    <citation type="submission" date="2018-05" db="EMBL/GenBank/DDBJ databases">
        <authorList>
            <person name="Lanie J.A."/>
            <person name="Ng W.-L."/>
            <person name="Kazmierczak K.M."/>
            <person name="Andrzejewski T.M."/>
            <person name="Davidsen T.M."/>
            <person name="Wayne K.J."/>
            <person name="Tettelin H."/>
            <person name="Glass J.I."/>
            <person name="Rusch D."/>
            <person name="Podicherti R."/>
            <person name="Tsui H.-C.T."/>
            <person name="Winkler M.E."/>
        </authorList>
    </citation>
    <scope>NUCLEOTIDE SEQUENCE [LARGE SCALE GENOMIC DNA]</scope>
    <source>
        <strain evidence="10 11">BUT-10</strain>
    </source>
</reference>
<dbReference type="OrthoDB" id="7991996at2"/>
<keyword evidence="11" id="KW-1185">Reference proteome</keyword>
<evidence type="ECO:0000256" key="2">
    <source>
        <dbReference type="ARBA" id="ARBA00012438"/>
    </source>
</evidence>
<dbReference type="PANTHER" id="PTHR41523">
    <property type="entry name" value="TWO-COMPONENT SYSTEM SENSOR PROTEIN"/>
    <property type="match status" value="1"/>
</dbReference>
<comment type="catalytic activity">
    <reaction evidence="1">
        <text>ATP + protein L-histidine = ADP + protein N-phospho-L-histidine.</text>
        <dbReference type="EC" id="2.7.13.3"/>
    </reaction>
</comment>
<keyword evidence="5" id="KW-0547">Nucleotide-binding</keyword>
<dbReference type="GO" id="GO:0004673">
    <property type="term" value="F:protein histidine kinase activity"/>
    <property type="evidence" value="ECO:0007669"/>
    <property type="project" value="UniProtKB-EC"/>
</dbReference>
<dbReference type="SMART" id="SM00387">
    <property type="entry name" value="HATPase_c"/>
    <property type="match status" value="1"/>
</dbReference>
<dbReference type="EMBL" id="QFYS01000006">
    <property type="protein sequence ID" value="RAK64353.1"/>
    <property type="molecule type" value="Genomic_DNA"/>
</dbReference>
<dbReference type="Proteomes" id="UP000249524">
    <property type="component" value="Unassembled WGS sequence"/>
</dbReference>
<dbReference type="PANTHER" id="PTHR41523:SF8">
    <property type="entry name" value="ETHYLENE RESPONSE SENSOR PROTEIN"/>
    <property type="match status" value="1"/>
</dbReference>
<dbReference type="AlphaFoldDB" id="A0A328BAY4"/>
<dbReference type="Pfam" id="PF07568">
    <property type="entry name" value="HisKA_2"/>
    <property type="match status" value="1"/>
</dbReference>
<dbReference type="InterPro" id="IPR036890">
    <property type="entry name" value="HATPase_C_sf"/>
</dbReference>
<evidence type="ECO:0000256" key="3">
    <source>
        <dbReference type="ARBA" id="ARBA00022553"/>
    </source>
</evidence>